<dbReference type="InterPro" id="IPR056632">
    <property type="entry name" value="DUF7730"/>
</dbReference>
<feature type="region of interest" description="Disordered" evidence="1">
    <location>
        <begin position="97"/>
        <end position="136"/>
    </location>
</feature>
<dbReference type="Pfam" id="PF24864">
    <property type="entry name" value="DUF7730"/>
    <property type="match status" value="1"/>
</dbReference>
<evidence type="ECO:0000313" key="4">
    <source>
        <dbReference type="Proteomes" id="UP000799537"/>
    </source>
</evidence>
<evidence type="ECO:0000259" key="2">
    <source>
        <dbReference type="Pfam" id="PF24864"/>
    </source>
</evidence>
<dbReference type="PANTHER" id="PTHR38790">
    <property type="entry name" value="2EXR DOMAIN-CONTAINING PROTEIN-RELATED"/>
    <property type="match status" value="1"/>
</dbReference>
<sequence>MSALRPSRRTTAESDIESTPERPRRGKVVNYAEDSDDEQQSPRPSRILPTNRLKKDLRRRYDANASRSGLLRLPPEIRDRIVKLVLGGRTIHIFSDKRKAQKSQALSYDDDSYEPELPREEHKTKSFHTPPQKKQAAREDLRVAPGEDSWASPYDLSSGPVFDAEHGRGQYITKSMTKRTKGEKSYELHLCRSACVADTTDEDYMQKIQAEGEELRRRDHTRWIERHHRCRHALHDGTHLHIRAYTRPLDLALLSVCRQLHAEAALLPYQENTFTSTRFSDLQRFITTLVPSQLHAIQHINICYAYHQSDNSQPSIENKLRTAFRSLKSLTILLHSSGDWAFEWERVQILADLMQFKKLNIEAVNVYPYMTDDNLLKFDFFTLTQFEGWAKEIEEELKKDWDTKDKKVLQEMRVVARKKFGFFDQWT</sequence>
<gene>
    <name evidence="3" type="ORF">M409DRAFT_50881</name>
</gene>
<dbReference type="GeneID" id="54564930"/>
<name>A0A6A6CXK2_ZASCE</name>
<dbReference type="Proteomes" id="UP000799537">
    <property type="component" value="Unassembled WGS sequence"/>
</dbReference>
<reference evidence="3" key="1">
    <citation type="journal article" date="2020" name="Stud. Mycol.">
        <title>101 Dothideomycetes genomes: a test case for predicting lifestyles and emergence of pathogens.</title>
        <authorList>
            <person name="Haridas S."/>
            <person name="Albert R."/>
            <person name="Binder M."/>
            <person name="Bloem J."/>
            <person name="Labutti K."/>
            <person name="Salamov A."/>
            <person name="Andreopoulos B."/>
            <person name="Baker S."/>
            <person name="Barry K."/>
            <person name="Bills G."/>
            <person name="Bluhm B."/>
            <person name="Cannon C."/>
            <person name="Castanera R."/>
            <person name="Culley D."/>
            <person name="Daum C."/>
            <person name="Ezra D."/>
            <person name="Gonzalez J."/>
            <person name="Henrissat B."/>
            <person name="Kuo A."/>
            <person name="Liang C."/>
            <person name="Lipzen A."/>
            <person name="Lutzoni F."/>
            <person name="Magnuson J."/>
            <person name="Mondo S."/>
            <person name="Nolan M."/>
            <person name="Ohm R."/>
            <person name="Pangilinan J."/>
            <person name="Park H.-J."/>
            <person name="Ramirez L."/>
            <person name="Alfaro M."/>
            <person name="Sun H."/>
            <person name="Tritt A."/>
            <person name="Yoshinaga Y."/>
            <person name="Zwiers L.-H."/>
            <person name="Turgeon B."/>
            <person name="Goodwin S."/>
            <person name="Spatafora J."/>
            <person name="Crous P."/>
            <person name="Grigoriev I."/>
        </authorList>
    </citation>
    <scope>NUCLEOTIDE SEQUENCE</scope>
    <source>
        <strain evidence="3">ATCC 36951</strain>
    </source>
</reference>
<proteinExistence type="predicted"/>
<protein>
    <recommendedName>
        <fullName evidence="2">DUF7730 domain-containing protein</fullName>
    </recommendedName>
</protein>
<evidence type="ECO:0000256" key="1">
    <source>
        <dbReference type="SAM" id="MobiDB-lite"/>
    </source>
</evidence>
<evidence type="ECO:0000313" key="3">
    <source>
        <dbReference type="EMBL" id="KAF2171443.1"/>
    </source>
</evidence>
<dbReference type="OrthoDB" id="5413827at2759"/>
<feature type="region of interest" description="Disordered" evidence="1">
    <location>
        <begin position="1"/>
        <end position="54"/>
    </location>
</feature>
<keyword evidence="4" id="KW-1185">Reference proteome</keyword>
<feature type="domain" description="DUF7730" evidence="2">
    <location>
        <begin position="226"/>
        <end position="365"/>
    </location>
</feature>
<organism evidence="3 4">
    <name type="scientific">Zasmidium cellare ATCC 36951</name>
    <dbReference type="NCBI Taxonomy" id="1080233"/>
    <lineage>
        <taxon>Eukaryota</taxon>
        <taxon>Fungi</taxon>
        <taxon>Dikarya</taxon>
        <taxon>Ascomycota</taxon>
        <taxon>Pezizomycotina</taxon>
        <taxon>Dothideomycetes</taxon>
        <taxon>Dothideomycetidae</taxon>
        <taxon>Mycosphaerellales</taxon>
        <taxon>Mycosphaerellaceae</taxon>
        <taxon>Zasmidium</taxon>
    </lineage>
</organism>
<accession>A0A6A6CXK2</accession>
<dbReference type="AlphaFoldDB" id="A0A6A6CXK2"/>
<dbReference type="EMBL" id="ML993583">
    <property type="protein sequence ID" value="KAF2171443.1"/>
    <property type="molecule type" value="Genomic_DNA"/>
</dbReference>
<dbReference type="PANTHER" id="PTHR38790:SF4">
    <property type="entry name" value="2EXR DOMAIN-CONTAINING PROTEIN"/>
    <property type="match status" value="1"/>
</dbReference>
<dbReference type="RefSeq" id="XP_033672332.1">
    <property type="nucleotide sequence ID" value="XM_033811658.1"/>
</dbReference>